<dbReference type="VEuPathDB" id="FungiDB:CHGG_02081"/>
<dbReference type="RefSeq" id="XP_001221302.1">
    <property type="nucleotide sequence ID" value="XM_001221301.1"/>
</dbReference>
<proteinExistence type="predicted"/>
<dbReference type="InParanoid" id="Q2HCH3"/>
<dbReference type="PANTHER" id="PTHR34365">
    <property type="entry name" value="ENOLASE (DUF1399)"/>
    <property type="match status" value="1"/>
</dbReference>
<dbReference type="eggNOG" id="ENOG502RYJ5">
    <property type="taxonomic scope" value="Eukaryota"/>
</dbReference>
<organism evidence="2 3">
    <name type="scientific">Chaetomium globosum (strain ATCC 6205 / CBS 148.51 / DSM 1962 / NBRC 6347 / NRRL 1970)</name>
    <name type="common">Soil fungus</name>
    <dbReference type="NCBI Taxonomy" id="306901"/>
    <lineage>
        <taxon>Eukaryota</taxon>
        <taxon>Fungi</taxon>
        <taxon>Dikarya</taxon>
        <taxon>Ascomycota</taxon>
        <taxon>Pezizomycotina</taxon>
        <taxon>Sordariomycetes</taxon>
        <taxon>Sordariomycetidae</taxon>
        <taxon>Sordariales</taxon>
        <taxon>Chaetomiaceae</taxon>
        <taxon>Chaetomium</taxon>
    </lineage>
</organism>
<dbReference type="OrthoDB" id="2684236at2759"/>
<gene>
    <name evidence="2" type="ORF">CHGG_02081</name>
</gene>
<feature type="compositionally biased region" description="Basic and acidic residues" evidence="1">
    <location>
        <begin position="89"/>
        <end position="101"/>
    </location>
</feature>
<feature type="compositionally biased region" description="Polar residues" evidence="1">
    <location>
        <begin position="996"/>
        <end position="1014"/>
    </location>
</feature>
<feature type="compositionally biased region" description="Basic and acidic residues" evidence="1">
    <location>
        <begin position="664"/>
        <end position="673"/>
    </location>
</feature>
<evidence type="ECO:0000313" key="3">
    <source>
        <dbReference type="Proteomes" id="UP000001056"/>
    </source>
</evidence>
<dbReference type="GeneID" id="4386650"/>
<dbReference type="AlphaFoldDB" id="Q2HCH3"/>
<accession>Q2HCH3</accession>
<evidence type="ECO:0000256" key="1">
    <source>
        <dbReference type="SAM" id="MobiDB-lite"/>
    </source>
</evidence>
<protein>
    <submittedName>
        <fullName evidence="2">Uncharacterized protein</fullName>
    </submittedName>
</protein>
<feature type="region of interest" description="Disordered" evidence="1">
    <location>
        <begin position="647"/>
        <end position="673"/>
    </location>
</feature>
<dbReference type="HOGENOM" id="CLU_292724_0_0_1"/>
<feature type="region of interest" description="Disordered" evidence="1">
    <location>
        <begin position="932"/>
        <end position="972"/>
    </location>
</feature>
<feature type="region of interest" description="Disordered" evidence="1">
    <location>
        <begin position="89"/>
        <end position="119"/>
    </location>
</feature>
<reference evidence="3" key="1">
    <citation type="journal article" date="2015" name="Genome Announc.">
        <title>Draft genome sequence of the cellulolytic fungus Chaetomium globosum.</title>
        <authorList>
            <person name="Cuomo C.A."/>
            <person name="Untereiner W.A."/>
            <person name="Ma L.-J."/>
            <person name="Grabherr M."/>
            <person name="Birren B.W."/>
        </authorList>
    </citation>
    <scope>NUCLEOTIDE SEQUENCE [LARGE SCALE GENOMIC DNA]</scope>
    <source>
        <strain evidence="3">ATCC 6205 / CBS 148.51 / DSM 1962 / NBRC 6347 / NRRL 1970</strain>
    </source>
</reference>
<feature type="region of interest" description="Disordered" evidence="1">
    <location>
        <begin position="992"/>
        <end position="1014"/>
    </location>
</feature>
<dbReference type="InterPro" id="IPR009836">
    <property type="entry name" value="GRDP-like"/>
</dbReference>
<sequence length="1040" mass="116411">MQNTNSPDNAAPPAYTAENTNNGDDETANLTAAFDNLRLSIDPGNPEVDTCLAHLKLLFAFQWMKEDVGFTDGLWGLDDDLAGPIDPILKKRPEKRAEKGAGNDTETAQRAPSVQEKMRNKNLETLSEIREKRWALFVARAVDRYEAWWQAMTKTTGAHPLTEDAMTVSGSPSYSGFTWNLGGSMHWDEGMLPPLDVLMVWHTHMLNPRAFLEDCMLAGMAPFWATGMPWHVVDKAIDTQFNYNVSDECKRRWSKDTGRAWDNAEDPMFKTIDCPRCGTQAKVPWTTCVEKYRAGLEDRSGDGYGDAKFRYWCRVCDTYIRKELLAVAKFIRDYKALTGPNRRPMPGTLLDPKSGIPTLTTELAPGAKPKSTLPALTFPNRLLKTWCPKGRFDIKCLTDFAKFGNLGPTMHDARKAIEEVLRTEDNIKRIDDVTSSGIYKLPSVSRIAIRKMMSRYWENFSIFALDLGGAVMRQGLFGEKMCKLDWLHSPSVHSTMTRLLTKYERFLTIMSRNPQCLTVPTLDVDLAWHTHQLSPVIYYRYTVNLAERFIDHDDKIAEHTLSKQFEWTSKMYQTMYGEVYSECTCWYCEYPPSTSAHISAHPAVLPHPENPRSSVAYLTTRLADSHNRRLGIAYARACARAAKKGRPIPQRFGSNSNGNGDGKNASKEKDDKKKGAAAEGEVYYDHWGYPYMYAGPYAYPLWWTPGMYYGWYPGYVVACAAGSDAAVLVREGPGLVEGVEAVVMVEAVAEAVVVVVVVAVAVSAPSLDTPNAKFWTFMWQTVKQIPAANGARLLRERVGRAAGSHPLRKPDRVPKVAPIPICRDRYIHDSGLITLTCISEPERPWLVHFHSSGSREPQSLHPFFADITPESSVYIPTASLDVAVFESPNVSVNSSWESNLDQPFSIRRYLGNHERHEMILLSLSVASQRPVSSFPDALNTSPSDEPRGVGKQSDALGFEKGTEPTPNDGPLYRYITDVQPHELLSLALEQKGHPPTQAQSPQQDTQKTESSISLSATLNVGERLEPDDDVALAAEVARRW</sequence>
<name>Q2HCH3_CHAGB</name>
<dbReference type="PANTHER" id="PTHR34365:SF7">
    <property type="entry name" value="GLYCINE-RICH DOMAIN-CONTAINING PROTEIN 1"/>
    <property type="match status" value="1"/>
</dbReference>
<evidence type="ECO:0000313" key="2">
    <source>
        <dbReference type="EMBL" id="EAQ93846.1"/>
    </source>
</evidence>
<dbReference type="Pfam" id="PF07173">
    <property type="entry name" value="GRDP-like"/>
    <property type="match status" value="1"/>
</dbReference>
<keyword evidence="3" id="KW-1185">Reference proteome</keyword>
<feature type="region of interest" description="Disordered" evidence="1">
    <location>
        <begin position="1"/>
        <end position="27"/>
    </location>
</feature>
<dbReference type="Proteomes" id="UP000001056">
    <property type="component" value="Unassembled WGS sequence"/>
</dbReference>
<dbReference type="EMBL" id="CH408029">
    <property type="protein sequence ID" value="EAQ93846.1"/>
    <property type="molecule type" value="Genomic_DNA"/>
</dbReference>